<protein>
    <recommendedName>
        <fullName evidence="3">Nudix hydrolase domain-containing protein</fullName>
    </recommendedName>
</protein>
<dbReference type="Gene3D" id="3.90.79.10">
    <property type="entry name" value="Nucleoside Triphosphate Pyrophosphohydrolase"/>
    <property type="match status" value="1"/>
</dbReference>
<name>A0A1C3ESQ8_9GAMM</name>
<keyword evidence="5" id="KW-1185">Reference proteome</keyword>
<dbReference type="InterPro" id="IPR015797">
    <property type="entry name" value="NUDIX_hydrolase-like_dom_sf"/>
</dbReference>
<dbReference type="STRING" id="1080227.A8L45_01365"/>
<dbReference type="EMBL" id="LYBM01000001">
    <property type="protein sequence ID" value="ODA36276.1"/>
    <property type="molecule type" value="Genomic_DNA"/>
</dbReference>
<feature type="domain" description="Nudix hydrolase" evidence="3">
    <location>
        <begin position="1"/>
        <end position="132"/>
    </location>
</feature>
<evidence type="ECO:0000256" key="1">
    <source>
        <dbReference type="ARBA" id="ARBA00001946"/>
    </source>
</evidence>
<dbReference type="InterPro" id="IPR020476">
    <property type="entry name" value="Nudix_hydrolase"/>
</dbReference>
<dbReference type="PANTHER" id="PTHR43046">
    <property type="entry name" value="GDP-MANNOSE MANNOSYL HYDROLASE"/>
    <property type="match status" value="1"/>
</dbReference>
<dbReference type="RefSeq" id="WP_068898426.1">
    <property type="nucleotide sequence ID" value="NZ_JBHUIF010000002.1"/>
</dbReference>
<keyword evidence="2" id="KW-0378">Hydrolase</keyword>
<dbReference type="AlphaFoldDB" id="A0A1C3ESQ8"/>
<comment type="caution">
    <text evidence="4">The sequence shown here is derived from an EMBL/GenBank/DDBJ whole genome shotgun (WGS) entry which is preliminary data.</text>
</comment>
<dbReference type="PANTHER" id="PTHR43046:SF14">
    <property type="entry name" value="MUTT_NUDIX FAMILY PROTEIN"/>
    <property type="match status" value="1"/>
</dbReference>
<dbReference type="SUPFAM" id="SSF55811">
    <property type="entry name" value="Nudix"/>
    <property type="match status" value="1"/>
</dbReference>
<dbReference type="Proteomes" id="UP000094936">
    <property type="component" value="Unassembled WGS sequence"/>
</dbReference>
<evidence type="ECO:0000259" key="3">
    <source>
        <dbReference type="PROSITE" id="PS51462"/>
    </source>
</evidence>
<evidence type="ECO:0000256" key="2">
    <source>
        <dbReference type="ARBA" id="ARBA00022801"/>
    </source>
</evidence>
<dbReference type="Pfam" id="PF00293">
    <property type="entry name" value="NUDIX"/>
    <property type="match status" value="1"/>
</dbReference>
<dbReference type="PROSITE" id="PS51462">
    <property type="entry name" value="NUDIX"/>
    <property type="match status" value="1"/>
</dbReference>
<dbReference type="GO" id="GO:0016787">
    <property type="term" value="F:hydrolase activity"/>
    <property type="evidence" value="ECO:0007669"/>
    <property type="project" value="UniProtKB-KW"/>
</dbReference>
<dbReference type="OrthoDB" id="9810648at2"/>
<sequence>MKPRVSVVFISDNKRILLIKRSKGNREYWVFPGGGVEPDESLDEAVRRETFEETSFVIEEATPIFSINNNVRHEHFYTARTVEFTPQLSPCGPEFTAQNRLNSYDLKWIDISEMTSLDVFPSEAKELVDALIAEARI</sequence>
<organism evidence="4 5">
    <name type="scientific">Veronia pacifica</name>
    <dbReference type="NCBI Taxonomy" id="1080227"/>
    <lineage>
        <taxon>Bacteria</taxon>
        <taxon>Pseudomonadati</taxon>
        <taxon>Pseudomonadota</taxon>
        <taxon>Gammaproteobacteria</taxon>
        <taxon>Vibrionales</taxon>
        <taxon>Vibrionaceae</taxon>
        <taxon>Veronia</taxon>
    </lineage>
</organism>
<accession>A0A1C3ESQ8</accession>
<evidence type="ECO:0000313" key="4">
    <source>
        <dbReference type="EMBL" id="ODA36276.1"/>
    </source>
</evidence>
<dbReference type="PRINTS" id="PR00502">
    <property type="entry name" value="NUDIXFAMILY"/>
</dbReference>
<proteinExistence type="predicted"/>
<evidence type="ECO:0000313" key="5">
    <source>
        <dbReference type="Proteomes" id="UP000094936"/>
    </source>
</evidence>
<reference evidence="4 5" key="1">
    <citation type="submission" date="2016-05" db="EMBL/GenBank/DDBJ databases">
        <title>Genomic Taxonomy of the Vibrionaceae.</title>
        <authorList>
            <person name="Gomez-Gil B."/>
            <person name="Enciso-Ibarra J."/>
        </authorList>
    </citation>
    <scope>NUCLEOTIDE SEQUENCE [LARGE SCALE GENOMIC DNA]</scope>
    <source>
        <strain evidence="4 5">CAIM 1920</strain>
    </source>
</reference>
<comment type="cofactor">
    <cofactor evidence="1">
        <name>Mg(2+)</name>
        <dbReference type="ChEBI" id="CHEBI:18420"/>
    </cofactor>
</comment>
<gene>
    <name evidence="4" type="ORF">A8L45_01365</name>
</gene>
<dbReference type="InterPro" id="IPR000086">
    <property type="entry name" value="NUDIX_hydrolase_dom"/>
</dbReference>